<comment type="caution">
    <text evidence="3">The sequence shown here is derived from an EMBL/GenBank/DDBJ whole genome shotgun (WGS) entry which is preliminary data.</text>
</comment>
<feature type="domain" description="Gylcosyl hydrolase 115 C-terminal" evidence="2">
    <location>
        <begin position="978"/>
        <end position="1024"/>
    </location>
</feature>
<dbReference type="Proteomes" id="UP000005475">
    <property type="component" value="Unassembled WGS sequence"/>
</dbReference>
<dbReference type="InterPro" id="IPR042301">
    <property type="entry name" value="GH115_sf"/>
</dbReference>
<dbReference type="PANTHER" id="PTHR37842:SF2">
    <property type="entry name" value="GYLCOSYL HYDROLASE 115 C-TERMINAL DOMAIN-CONTAINING PROTEIN"/>
    <property type="match status" value="1"/>
</dbReference>
<dbReference type="InterPro" id="IPR031924">
    <property type="entry name" value="GH115"/>
</dbReference>
<proteinExistence type="predicted"/>
<dbReference type="PANTHER" id="PTHR37842">
    <property type="match status" value="1"/>
</dbReference>
<dbReference type="Gene3D" id="2.60.120.1620">
    <property type="match status" value="2"/>
</dbReference>
<dbReference type="Gene3D" id="1.20.58.2150">
    <property type="match status" value="1"/>
</dbReference>
<dbReference type="InterPro" id="IPR029018">
    <property type="entry name" value="Hex-like_dom2"/>
</dbReference>
<evidence type="ECO:0000313" key="4">
    <source>
        <dbReference type="Proteomes" id="UP000005475"/>
    </source>
</evidence>
<dbReference type="InterPro" id="IPR041437">
    <property type="entry name" value="GH115_C"/>
</dbReference>
<dbReference type="Pfam" id="PF15979">
    <property type="entry name" value="Glyco_hydro_115"/>
    <property type="match status" value="1"/>
</dbReference>
<evidence type="ECO:0000313" key="3">
    <source>
        <dbReference type="EMBL" id="EDO13867.1"/>
    </source>
</evidence>
<dbReference type="GO" id="GO:0016787">
    <property type="term" value="F:hydrolase activity"/>
    <property type="evidence" value="ECO:0007669"/>
    <property type="project" value="UniProtKB-KW"/>
</dbReference>
<dbReference type="AlphaFoldDB" id="A0AAN3DAG0"/>
<protein>
    <recommendedName>
        <fullName evidence="2">Gylcosyl hydrolase 115 C-terminal domain-containing protein</fullName>
    </recommendedName>
</protein>
<gene>
    <name evidence="3" type="ORF">BACOVA_00492</name>
</gene>
<dbReference type="GO" id="GO:0005975">
    <property type="term" value="P:carbohydrate metabolic process"/>
    <property type="evidence" value="ECO:0007669"/>
    <property type="project" value="UniProtKB-ARBA"/>
</dbReference>
<name>A0AAN3DAG0_BACO1</name>
<sequence length="1028" mass="116498">MRNTLFLLKKKSSLKKEKTMNGTMKIIFSLCFCVLASLQVIRAGNGYDLLPQYIVFNSSASSLPLVKNGVASPIYIDEQDWRGVQHAASDLIADVKRVSSAQAELIHSVDVSGLLNQSNGLTGTRKGIIVGTIGKSRIIDQLIAQKKLDVKDIKGTWESFVTTTIDGNLVIAGSDKRGTIYGIYDLCEKMGVSPWYWWADVPVTQQKEIYVTEGRYVMPSPKVKYRGIFINDEHPSFASWGREKFGGLNSKLYVHMFELLLRLKANYLWPAMWANAFNEDDPMNPVLADEYGIVMGTSHHEPMMRAHKEYTKRRKEVGPWDYANNRERIDQFFREGLERNKKFENIVTIGMRGDGDSPMGKGDDVENVRVLEEVIKGQRAIIEEVYQTNPAEVPQLWAIFTEVQRYYDAGFTVPEDVTLLFCDNNWGQIRRTGPKEELKRPGGMGLYYHIDMNGGPANDRWVNTTTVPKLREQLNLAYQSGIDRIWIINVGDLKPKEYPIDFIMRYAWNPDAIKVGDEASYTLAWAESIFGKNYAAEIADIVATYSNYHLTRKAEVQNPLIFSHVNFNESDRQLAQWHRLVRRAEVLEYKLPEEVRDAYYQLVLYPAKAAAGVAEMYIAAGKNNLYAKQQRLQANYWYERACVLFEQDRKMSDYYNHCVADGKWKYMMSDNHIGYISWPMPKKNELPPFQVVKPASRSSMGVALEGSEQAYPAANVATASLPLFQPIAGSDSYYIDVFNRGKGVLEGKVEAVPSESWIKVNTEKSVEGIDEIRLRVTIDWKQLPAGRHQGCVNIRHSSAVVDVMVDALNFQIPDHSQKLYGGSGEFSMMAVGYSRIHAGKYAQWVEAPGLGREQSCMLINNVLAPSATLKKGCLQKIDQLPSMEYDFFLPEPTDFKLALGILPTQDINPARGLRMAVSIDGGEPVIIDMRKNMNNIFKEYTPESLSRSKNLKPLPEVDRKFVLAGYGKPRRSDILDGLRWVDQQMDRLEAGVHTLKIIMIDPELVLEKIVVNPDNAHYSYMGKPSVEL</sequence>
<dbReference type="Gene3D" id="3.30.379.10">
    <property type="entry name" value="Chitobiase/beta-hexosaminidase domain 2-like"/>
    <property type="match status" value="1"/>
</dbReference>
<organism evidence="3 4">
    <name type="scientific">Bacteroides ovatus (strain ATCC 8483 / DSM 1896 / JCM 5824 / BCRC 10623 / CCUG 4943 / NCTC 11153)</name>
    <dbReference type="NCBI Taxonomy" id="411476"/>
    <lineage>
        <taxon>Bacteria</taxon>
        <taxon>Pseudomonadati</taxon>
        <taxon>Bacteroidota</taxon>
        <taxon>Bacteroidia</taxon>
        <taxon>Bacteroidales</taxon>
        <taxon>Bacteroidaceae</taxon>
        <taxon>Bacteroides</taxon>
    </lineage>
</organism>
<feature type="domain" description="Gylcosyl hydrolase 115 C-terminal" evidence="2">
    <location>
        <begin position="824"/>
        <end position="932"/>
    </location>
</feature>
<dbReference type="EMBL" id="AAXF02000033">
    <property type="protein sequence ID" value="EDO13867.1"/>
    <property type="molecule type" value="Genomic_DNA"/>
</dbReference>
<dbReference type="Gene3D" id="3.20.20.520">
    <property type="entry name" value="Glycosyl hydrolase family 115"/>
    <property type="match status" value="1"/>
</dbReference>
<accession>A0AAN3DAG0</accession>
<evidence type="ECO:0000259" key="2">
    <source>
        <dbReference type="Pfam" id="PF17829"/>
    </source>
</evidence>
<dbReference type="SUPFAM" id="SSF55545">
    <property type="entry name" value="beta-N-acetylhexosaminidase-like domain"/>
    <property type="match status" value="1"/>
</dbReference>
<evidence type="ECO:0000256" key="1">
    <source>
        <dbReference type="ARBA" id="ARBA00022801"/>
    </source>
</evidence>
<keyword evidence="1" id="KW-0378">Hydrolase</keyword>
<reference evidence="4" key="2">
    <citation type="submission" date="2007-04" db="EMBL/GenBank/DDBJ databases">
        <title>Draft genome sequence of Bacteroides ovatus (ATCC 8483).</title>
        <authorList>
            <person name="Sudarsanam P."/>
            <person name="Ley R."/>
            <person name="Guruge J."/>
            <person name="Turnbaugh P.J."/>
            <person name="Mahowald M."/>
            <person name="Liep D."/>
            <person name="Gordon J."/>
        </authorList>
    </citation>
    <scope>NUCLEOTIDE SEQUENCE [LARGE SCALE GENOMIC DNA]</scope>
    <source>
        <strain evidence="4">ATCC 8483 / DSM 1896 / JCM 5824 / BCRC 10623 / CCUG 4943 / NCTC 11153</strain>
    </source>
</reference>
<reference evidence="3 4" key="1">
    <citation type="submission" date="2007-03" db="EMBL/GenBank/DDBJ databases">
        <authorList>
            <person name="Fulton L."/>
            <person name="Clifton S."/>
            <person name="Fulton B."/>
            <person name="Xu J."/>
            <person name="Minx P."/>
            <person name="Pepin K.H."/>
            <person name="Johnson M."/>
            <person name="Thiruvilangam P."/>
            <person name="Bhonagiri V."/>
            <person name="Nash W.E."/>
            <person name="Mardis E.R."/>
            <person name="Wilson R.K."/>
        </authorList>
    </citation>
    <scope>NUCLEOTIDE SEQUENCE [LARGE SCALE GENOMIC DNA]</scope>
    <source>
        <strain evidence="4">ATCC 8483 / DSM 1896 / JCM 5824 / BCRC 10623 / CCUG 4943 / NCTC 11153</strain>
    </source>
</reference>
<dbReference type="Pfam" id="PF17829">
    <property type="entry name" value="GH115_C"/>
    <property type="match status" value="2"/>
</dbReference>